<evidence type="ECO:0000313" key="4">
    <source>
        <dbReference type="Proteomes" id="UP000666915"/>
    </source>
</evidence>
<evidence type="ECO:0000256" key="1">
    <source>
        <dbReference type="SAM" id="MobiDB-lite"/>
    </source>
</evidence>
<gene>
    <name evidence="3" type="ORF">J4557_09150</name>
</gene>
<reference evidence="3 4" key="1">
    <citation type="submission" date="2021-03" db="EMBL/GenBank/DDBJ databases">
        <authorList>
            <person name="Kanchanasin P."/>
            <person name="Saeng-In P."/>
            <person name="Phongsopitanun W."/>
            <person name="Yuki M."/>
            <person name="Kudo T."/>
            <person name="Ohkuma M."/>
            <person name="Tanasupawat S."/>
        </authorList>
    </citation>
    <scope>NUCLEOTIDE SEQUENCE [LARGE SCALE GENOMIC DNA]</scope>
    <source>
        <strain evidence="3 4">L46</strain>
    </source>
</reference>
<protein>
    <recommendedName>
        <fullName evidence="5">SsuA/THI5-like domain-containing protein</fullName>
    </recommendedName>
</protein>
<keyword evidence="2" id="KW-0812">Transmembrane</keyword>
<organism evidence="3 4">
    <name type="scientific">Actinomadura nitritigenes</name>
    <dbReference type="NCBI Taxonomy" id="134602"/>
    <lineage>
        <taxon>Bacteria</taxon>
        <taxon>Bacillati</taxon>
        <taxon>Actinomycetota</taxon>
        <taxon>Actinomycetes</taxon>
        <taxon>Streptosporangiales</taxon>
        <taxon>Thermomonosporaceae</taxon>
        <taxon>Actinomadura</taxon>
    </lineage>
</organism>
<keyword evidence="4" id="KW-1185">Reference proteome</keyword>
<evidence type="ECO:0000256" key="2">
    <source>
        <dbReference type="SAM" id="Phobius"/>
    </source>
</evidence>
<keyword evidence="2" id="KW-0472">Membrane</keyword>
<dbReference type="RefSeq" id="WP_208266011.1">
    <property type="nucleotide sequence ID" value="NZ_BAAAGM010000026.1"/>
</dbReference>
<comment type="caution">
    <text evidence="3">The sequence shown here is derived from an EMBL/GenBank/DDBJ whole genome shotgun (WGS) entry which is preliminary data.</text>
</comment>
<proteinExistence type="predicted"/>
<evidence type="ECO:0000313" key="3">
    <source>
        <dbReference type="EMBL" id="MBO2437682.1"/>
    </source>
</evidence>
<feature type="transmembrane region" description="Helical" evidence="2">
    <location>
        <begin position="20"/>
        <end position="41"/>
    </location>
</feature>
<feature type="region of interest" description="Disordered" evidence="1">
    <location>
        <begin position="64"/>
        <end position="83"/>
    </location>
</feature>
<evidence type="ECO:0008006" key="5">
    <source>
        <dbReference type="Google" id="ProtNLM"/>
    </source>
</evidence>
<accession>A0ABS3QUL9</accession>
<name>A0ABS3QUL9_9ACTN</name>
<keyword evidence="2" id="KW-1133">Transmembrane helix</keyword>
<dbReference type="Gene3D" id="3.40.190.10">
    <property type="entry name" value="Periplasmic binding protein-like II"/>
    <property type="match status" value="1"/>
</dbReference>
<sequence>MFGTAGINTFMAAYALGRGIGGSGLFYVASGLMLAVSRLTAGRLGPRAGDRTARPWADRRLVVPEPPRAGCSPARPTGWGWRPPSPVVDPKKAPMWAAAQAGYGEVVVATKTYLSGHASAAKKFVAAVQQANGYLATHQGDPTVLSVARKVQSGVPDPVLQSSVALVEWPKSGAMDDAGWTKTLAFVNSLGALPDGAKVTSDNWTNTYLPADGQS</sequence>
<dbReference type="EMBL" id="JAGEOK010000005">
    <property type="protein sequence ID" value="MBO2437682.1"/>
    <property type="molecule type" value="Genomic_DNA"/>
</dbReference>
<dbReference type="Proteomes" id="UP000666915">
    <property type="component" value="Unassembled WGS sequence"/>
</dbReference>